<accession>A0A1D7ZV57</accession>
<evidence type="ECO:0000313" key="2">
    <source>
        <dbReference type="EMBL" id="AOR73679.1"/>
    </source>
</evidence>
<feature type="signal peptide" evidence="1">
    <location>
        <begin position="1"/>
        <end position="31"/>
    </location>
</feature>
<proteinExistence type="predicted"/>
<dbReference type="InterPro" id="IPR009343">
    <property type="entry name" value="DUF1002"/>
</dbReference>
<dbReference type="Proteomes" id="UP000094714">
    <property type="component" value="Chromosome"/>
</dbReference>
<dbReference type="EMBL" id="CP017151">
    <property type="protein sequence ID" value="AOR73679.1"/>
    <property type="molecule type" value="Genomic_DNA"/>
</dbReference>
<evidence type="ECO:0000313" key="3">
    <source>
        <dbReference type="Proteomes" id="UP000094714"/>
    </source>
</evidence>
<protein>
    <submittedName>
        <fullName evidence="2">Extracellular protein</fullName>
    </submittedName>
</protein>
<organism evidence="2 3">
    <name type="scientific">Limosilactobacillus fermentum</name>
    <name type="common">Lactobacillus fermentum</name>
    <dbReference type="NCBI Taxonomy" id="1613"/>
    <lineage>
        <taxon>Bacteria</taxon>
        <taxon>Bacillati</taxon>
        <taxon>Bacillota</taxon>
        <taxon>Bacilli</taxon>
        <taxon>Lactobacillales</taxon>
        <taxon>Lactobacillaceae</taxon>
        <taxon>Limosilactobacillus</taxon>
    </lineage>
</organism>
<dbReference type="Pfam" id="PF06207">
    <property type="entry name" value="DUF1002"/>
    <property type="match status" value="1"/>
</dbReference>
<feature type="chain" id="PRO_5009104512" evidence="1">
    <location>
        <begin position="32"/>
        <end position="337"/>
    </location>
</feature>
<gene>
    <name evidence="2" type="ORF">LACFE_CDS0200</name>
</gene>
<sequence>MTMKKRTLMTTLMVAALLCGGAVVPAVQAHADTTTQASSSSSSTTSTTHTISKSYVVYGAGAPESAYSTLNSTMGVDSSFEKLTATASDYEKYIGNGTTTNAAMISSVAIAPSDPGSGVRVNIKKYDGESNITQVTAQQYAMVAQMAGVTDVTIVVTANRAVSGESALTGVYKALAADGQNLDSQNTSAANQVLDATQGAINENSGDSSYPGKLMAAVGNVSKQVAQDKQDGQTDDSAQIQAILTKALENQGIASKTSSSAQTTIVNALITFRDSPISSSKTYVNNVTNTINNVKNSTGDLMNKSKNWANSEAAKTAVKDAQNWFQKLIAWIQNLFN</sequence>
<evidence type="ECO:0000256" key="1">
    <source>
        <dbReference type="SAM" id="SignalP"/>
    </source>
</evidence>
<dbReference type="AlphaFoldDB" id="A0A1D7ZV57"/>
<keyword evidence="1" id="KW-0732">Signal</keyword>
<reference evidence="2 3" key="1">
    <citation type="submission" date="2016-09" db="EMBL/GenBank/DDBJ databases">
        <title>Genome Sequence of the Lactobacillus fermentum strain NCC2970 (CNCM I-5068).</title>
        <authorList>
            <person name="Barretto C."/>
            <person name="Ngom-Bru C."/>
            <person name="Genevaz A."/>
            <person name="Fournier C."/>
            <person name="Moine D."/>
            <person name="Kassam M."/>
            <person name="Iltis A."/>
            <person name="Sagory-Zalkind P."/>
            <person name="Faucherand G."/>
            <person name="Descombes P."/>
            <person name="Duboux S."/>
        </authorList>
    </citation>
    <scope>NUCLEOTIDE SEQUENCE [LARGE SCALE GENOMIC DNA]</scope>
    <source>
        <strain evidence="2 3">NCC2970</strain>
    </source>
</reference>
<dbReference type="PATRIC" id="fig|1613.112.peg.213"/>
<name>A0A1D7ZV57_LIMFE</name>